<dbReference type="GO" id="GO:0005516">
    <property type="term" value="F:calmodulin binding"/>
    <property type="evidence" value="ECO:0007669"/>
    <property type="project" value="UniProtKB-KW"/>
</dbReference>
<keyword evidence="20" id="KW-0325">Glycoprotein</keyword>
<evidence type="ECO:0000256" key="8">
    <source>
        <dbReference type="ARBA" id="ARBA00022670"/>
    </source>
</evidence>
<dbReference type="PANTHER" id="PTHR24251:SF37">
    <property type="entry name" value="CUB DOMAIN-CONTAINING PROTEIN"/>
    <property type="match status" value="1"/>
</dbReference>
<name>A0A182W2Z3_9DIPT</name>
<feature type="compositionally biased region" description="Polar residues" evidence="28">
    <location>
        <begin position="58"/>
        <end position="76"/>
    </location>
</feature>
<keyword evidence="14 26" id="KW-0862">Zinc</keyword>
<keyword evidence="5 25" id="KW-0245">EGF-like domain</keyword>
<dbReference type="GO" id="GO:0008270">
    <property type="term" value="F:zinc ion binding"/>
    <property type="evidence" value="ECO:0007669"/>
    <property type="project" value="UniProtKB-UniRule"/>
</dbReference>
<feature type="region of interest" description="Disordered" evidence="28">
    <location>
        <begin position="117"/>
        <end position="136"/>
    </location>
</feature>
<dbReference type="InterPro" id="IPR001715">
    <property type="entry name" value="CH_dom"/>
</dbReference>
<dbReference type="PRINTS" id="PR00480">
    <property type="entry name" value="ASTACIN"/>
</dbReference>
<dbReference type="GO" id="GO:0048468">
    <property type="term" value="P:cell development"/>
    <property type="evidence" value="ECO:0007669"/>
    <property type="project" value="UniProtKB-ARBA"/>
</dbReference>
<dbReference type="SUPFAM" id="SSF49854">
    <property type="entry name" value="Spermadhesin, CUB domain"/>
    <property type="match status" value="5"/>
</dbReference>
<dbReference type="CDD" id="cd23766">
    <property type="entry name" value="IQCG"/>
    <property type="match status" value="1"/>
</dbReference>
<dbReference type="Gene3D" id="2.60.120.290">
    <property type="entry name" value="Spermadhesin, CUB domain"/>
    <property type="match status" value="5"/>
</dbReference>
<feature type="compositionally biased region" description="Basic and acidic residues" evidence="28">
    <location>
        <begin position="342"/>
        <end position="359"/>
    </location>
</feature>
<dbReference type="Pfam" id="PF00307">
    <property type="entry name" value="CH"/>
    <property type="match status" value="1"/>
</dbReference>
<dbReference type="GO" id="GO:0030182">
    <property type="term" value="P:neuron differentiation"/>
    <property type="evidence" value="ECO:0007669"/>
    <property type="project" value="UniProtKB-ARBA"/>
</dbReference>
<dbReference type="SMART" id="SM00042">
    <property type="entry name" value="CUB"/>
    <property type="match status" value="5"/>
</dbReference>
<dbReference type="PANTHER" id="PTHR24251">
    <property type="entry name" value="OVOCHYMASE-RELATED"/>
    <property type="match status" value="1"/>
</dbReference>
<dbReference type="PROSITE" id="PS51864">
    <property type="entry name" value="ASTACIN"/>
    <property type="match status" value="1"/>
</dbReference>
<evidence type="ECO:0000256" key="5">
    <source>
        <dbReference type="ARBA" id="ARBA00022536"/>
    </source>
</evidence>
<evidence type="ECO:0000256" key="25">
    <source>
        <dbReference type="PROSITE-ProRule" id="PRU00076"/>
    </source>
</evidence>
<keyword evidence="8 26" id="KW-0645">Protease</keyword>
<feature type="region of interest" description="Disordered" evidence="28">
    <location>
        <begin position="48"/>
        <end position="99"/>
    </location>
</feature>
<dbReference type="GO" id="GO:0051301">
    <property type="term" value="P:cell division"/>
    <property type="evidence" value="ECO:0007669"/>
    <property type="project" value="UniProtKB-KW"/>
</dbReference>
<keyword evidence="13 26" id="KW-0378">Hydrolase</keyword>
<comment type="caution">
    <text evidence="25">Lacks conserved residue(s) required for the propagation of feature annotation.</text>
</comment>
<dbReference type="GO" id="GO:0005615">
    <property type="term" value="C:extracellular space"/>
    <property type="evidence" value="ECO:0007669"/>
    <property type="project" value="UniProtKB-ARBA"/>
</dbReference>
<dbReference type="PROSITE" id="PS01187">
    <property type="entry name" value="EGF_CA"/>
    <property type="match status" value="2"/>
</dbReference>
<dbReference type="FunFam" id="2.10.25.10:FF:000240">
    <property type="entry name" value="Vitamin K-dependent protein S"/>
    <property type="match status" value="1"/>
</dbReference>
<dbReference type="SUPFAM" id="SSF57196">
    <property type="entry name" value="EGF/Laminin"/>
    <property type="match status" value="2"/>
</dbReference>
<feature type="domain" description="Calponin-homology (CH)" evidence="30">
    <location>
        <begin position="2374"/>
        <end position="2506"/>
    </location>
</feature>
<dbReference type="GO" id="GO:0005634">
    <property type="term" value="C:nucleus"/>
    <property type="evidence" value="ECO:0007669"/>
    <property type="project" value="UniProtKB-SubCell"/>
</dbReference>
<dbReference type="PROSITE" id="PS50021">
    <property type="entry name" value="CH"/>
    <property type="match status" value="1"/>
</dbReference>
<keyword evidence="17" id="KW-0175">Coiled coil</keyword>
<dbReference type="GO" id="GO:0032927">
    <property type="term" value="P:positive regulation of activin receptor signaling pathway"/>
    <property type="evidence" value="ECO:0007669"/>
    <property type="project" value="UniProtKB-ARBA"/>
</dbReference>
<keyword evidence="12" id="KW-0498">Mitosis</keyword>
<dbReference type="GO" id="GO:0030513">
    <property type="term" value="P:positive regulation of BMP signaling pathway"/>
    <property type="evidence" value="ECO:0007669"/>
    <property type="project" value="UniProtKB-ARBA"/>
</dbReference>
<evidence type="ECO:0000256" key="3">
    <source>
        <dbReference type="ARBA" id="ARBA00022473"/>
    </source>
</evidence>
<dbReference type="InterPro" id="IPR000742">
    <property type="entry name" value="EGF"/>
</dbReference>
<dbReference type="InterPro" id="IPR001881">
    <property type="entry name" value="EGF-like_Ca-bd_dom"/>
</dbReference>
<dbReference type="FunFam" id="2.60.120.290:FF:000052">
    <property type="entry name" value="Metalloendopeptidase"/>
    <property type="match status" value="1"/>
</dbReference>
<keyword evidence="16 26" id="KW-0482">Metalloprotease</keyword>
<dbReference type="InterPro" id="IPR001506">
    <property type="entry name" value="Peptidase_M12A"/>
</dbReference>
<reference evidence="34" key="2">
    <citation type="submission" date="2020-05" db="UniProtKB">
        <authorList>
            <consortium name="EnsemblMetazoa"/>
        </authorList>
    </citation>
    <scope>IDENTIFICATION</scope>
    <source>
        <strain evidence="34">MINIMUS1</strain>
    </source>
</reference>
<dbReference type="InterPro" id="IPR013783">
    <property type="entry name" value="Ig-like_fold"/>
</dbReference>
<evidence type="ECO:0000256" key="28">
    <source>
        <dbReference type="SAM" id="MobiDB-lite"/>
    </source>
</evidence>
<evidence type="ECO:0000256" key="24">
    <source>
        <dbReference type="PROSITE-ProRule" id="PRU00059"/>
    </source>
</evidence>
<feature type="domain" description="CUB" evidence="29">
    <location>
        <begin position="1160"/>
        <end position="1272"/>
    </location>
</feature>
<dbReference type="InterPro" id="IPR018097">
    <property type="entry name" value="EGF_Ca-bd_CS"/>
</dbReference>
<dbReference type="CDD" id="cd00054">
    <property type="entry name" value="EGF_CA"/>
    <property type="match status" value="2"/>
</dbReference>
<evidence type="ECO:0000256" key="10">
    <source>
        <dbReference type="ARBA" id="ARBA00022729"/>
    </source>
</evidence>
<feature type="compositionally biased region" description="Basic and acidic residues" evidence="28">
    <location>
        <begin position="381"/>
        <end position="399"/>
    </location>
</feature>
<feature type="binding site" evidence="26">
    <location>
        <position position="616"/>
    </location>
    <ligand>
        <name>Zn(2+)</name>
        <dbReference type="ChEBI" id="CHEBI:29105"/>
        <note>catalytic</note>
    </ligand>
</feature>
<dbReference type="InterPro" id="IPR013087">
    <property type="entry name" value="Znf_C2H2_type"/>
</dbReference>
<keyword evidence="6" id="KW-0597">Phosphoprotein</keyword>
<evidence type="ECO:0000256" key="18">
    <source>
        <dbReference type="ARBA" id="ARBA00023145"/>
    </source>
</evidence>
<dbReference type="GO" id="GO:0005737">
    <property type="term" value="C:cytoplasm"/>
    <property type="evidence" value="ECO:0007669"/>
    <property type="project" value="UniProtKB-SubCell"/>
</dbReference>
<dbReference type="EnsemblMetazoa" id="AMIN004703-RA">
    <property type="protein sequence ID" value="AMIN004703-PA"/>
    <property type="gene ID" value="AMIN004703"/>
</dbReference>
<dbReference type="Gene3D" id="1.10.418.10">
    <property type="entry name" value="Calponin-like domain"/>
    <property type="match status" value="1"/>
</dbReference>
<evidence type="ECO:0000256" key="15">
    <source>
        <dbReference type="ARBA" id="ARBA00022860"/>
    </source>
</evidence>
<dbReference type="SUPFAM" id="SSF55486">
    <property type="entry name" value="Metalloproteases ('zincins'), catalytic domain"/>
    <property type="match status" value="1"/>
</dbReference>
<evidence type="ECO:0000256" key="1">
    <source>
        <dbReference type="ARBA" id="ARBA00004123"/>
    </source>
</evidence>
<dbReference type="InterPro" id="IPR049883">
    <property type="entry name" value="NOTCH1_EGF-like"/>
</dbReference>
<dbReference type="SMART" id="SM00015">
    <property type="entry name" value="IQ"/>
    <property type="match status" value="7"/>
</dbReference>
<evidence type="ECO:0000256" key="27">
    <source>
        <dbReference type="RuleBase" id="RU361183"/>
    </source>
</evidence>
<dbReference type="InterPro" id="IPR024079">
    <property type="entry name" value="MetalloPept_cat_dom_sf"/>
</dbReference>
<evidence type="ECO:0000256" key="13">
    <source>
        <dbReference type="ARBA" id="ARBA00022801"/>
    </source>
</evidence>
<dbReference type="GO" id="GO:0005509">
    <property type="term" value="F:calcium ion binding"/>
    <property type="evidence" value="ECO:0007669"/>
    <property type="project" value="InterPro"/>
</dbReference>
<dbReference type="PROSITE" id="PS50157">
    <property type="entry name" value="ZINC_FINGER_C2H2_2"/>
    <property type="match status" value="1"/>
</dbReference>
<keyword evidence="10" id="KW-0732">Signal</keyword>
<dbReference type="FunFam" id="2.60.120.290:FF:000013">
    <property type="entry name" value="Membrane frizzled-related protein"/>
    <property type="match status" value="1"/>
</dbReference>
<dbReference type="SMART" id="SM00235">
    <property type="entry name" value="ZnMc"/>
    <property type="match status" value="1"/>
</dbReference>
<evidence type="ECO:0000256" key="22">
    <source>
        <dbReference type="ARBA" id="ARBA00023306"/>
    </source>
</evidence>
<keyword evidence="9 26" id="KW-0479">Metal-binding</keyword>
<keyword evidence="3" id="KW-0217">Developmental protein</keyword>
<dbReference type="InterPro" id="IPR006026">
    <property type="entry name" value="Peptidase_Metallo"/>
</dbReference>
<feature type="compositionally biased region" description="Polar residues" evidence="28">
    <location>
        <begin position="200"/>
        <end position="221"/>
    </location>
</feature>
<sequence>MGDIAMPNVNYETEWQRQRMNKSLEQDIVKLKQEVYLEGLQVEEEGMTDMIRKKTKQRSSTPLSGMTSATNGQYGRSPSSTSYESENSITDSSGEPPVRATIIDNRDNIIVPREPEPAVEKVSEKKTTTPNKKNATGAIRNIDHNRIQSDTKDIVIDSISDNIISNNHASRKVVTFALLTKTPTTNSTTTSTTTMASVTGRPSTNTESTAPQRAESNGTTDTDTLAVELVRHQHLSNEQIGQLTSGNGEQDAGQARTRRRHRRRRRQHQHSSSQHPKLHNAVEAITDNGHPTAKTTSGQSSPNGTVNKNSYHSRLERLRVELGTVTYSVRDRSLRSSHHQHQHQDKQDEPVERRSENRTPKKKRRRAGGDSKRKHPQDVITNDHGKHDNDDGNNNEQRENMPIDMANFSAGKLAGEMNGGEYGYHERSYHPRAQHHHQQQHRHRPEHHLYEQAVQAQSTRTVQDERDNTMNLHFRLDHKAPSPGAQDPPQPHLPVEDEAESHIYYASEGQDHPHQHHRMARAATAKKERIWDFGVIPYEIDGNFSGMHKALFRQAMRHWENYTCIKFVERNPIDHPNYIVFTERACGCCSFVGKRGNGPQAISIGKNCDKFGIVVHELGHVVGFWHEHTRPDRENHVVIEKNNIVVGQEYNFNKLTEDEVNSLGLPYDYDSIMHYARNTFSKGTYLDTIFPIEIPGRKRPEIGQRLRLSEGDIAQANLLYKCAKCGRTFQENSASFTSPLYHTNIQPTEPERCEWRITATHGERIVLNITDLDIYKSNSCRSDYLEIRDGYWHKSPILGKFCGSGKVNELIRSTGSRMLLTYTTTFRQSTMRGFAANYEAICGGDMNLESGGRLESPNYPVDYLPNKECIWRITVPKDYQVALKFQSFEVENHDNCVYDYVEVRDGGTADSRLIGVFCGYKIPPDMKSTSNKLFVKFVSDGSVQKAGFSATFMKEVDECEHMDHGCEHECINTLGGYECACYIGYELHSDKKSCENACGGQLDTPNGTILSPSFPKEYPIMKECVWEIVALPQHKITLNFTHFDLEGNTFYQASECEYDYVAVLSKSPDGTLHKHGSFCGYNVPAPITSEWNILRVVFKSDKTIQKTGFAAVYFTDIDECAVNNGGCQQECKNTVGSYVCSCRNGYTLHDNGHDCKESGCKHEIFTPHGQILSPNYPDYYPPKKDCIWHFTTTPGHRIRLVFNVFDIEPHQECAYDHIVIYDGNSPDSHTLGRFCGAKIPHPISSSSNQMYMVFNTDTSVQRKGFFASHSTACGGRLKATEVKNHFYSHIKFGSGMYDNGADCEWTIVADSGQNVQLKFLSFELEEEKMCSYDYVEVYGGLDDESGPLHGKYCGNANPPEIISMHEALMVRFRSDDTVGFKGFSAAYVAIKSNDDVLTTDEEGSDSSDIIPFPGSLKTVFIKQGEDMDEEEDDDIDYEIYPNRPTNAKMHIAVTCTPPRAKRSQESREPTLVLLGPFTPKATVVFEGVPVGKSARRLLIVRNTNKTSVQVKLSRVPDPECGISFEWTEADVEAGAEKTLEVVWNPQRLIVGKDLIVLTDSIGNKKDVQFVLKAVEIKSIGRKPVSKSFAVPKKLKLKSPSPPKVKLKRNVLAKKTSPGRQGWSVPKIVVDSRMGAITSKVTTTMIGSNNAEISMEHNDPLDEYCTSPTISAARSKTDKENINPTTPQIGINGSDVLNQVTPVSIFDNYITHIGNQPTPECYIKGIGRRGMVDLSVRKNLVVSPKNPPAKAITDSVASDRNFSQTTVLHQRTLNQELKATPQGRSGMFDPSCFSTVTKATTVDKTYLKPFIASPTMMRNDDAQQQASDNLQRHLTFSPEPESLNIHHREIKGEPLEALESQNIIDLVPHRDEVLPNEEHTDVINKTHTAAYDSSNPHLASIAEENMPELGVTFDRRLDRRNGSASDVVELLSSHHNSQKTFIVSAASVENIAKNVTITIKDCVARCSLPNLVDKTGNSSKDNLEEDEVDKIFQEHEIRAQSSRFNLHEVGRFSDEMVLTGSCKRGIESIGDGRGDKVHAFDHETSPPKRRCRVATSTGTICATEQPIKTEQLSVSHTFRKPLGYKATHTRSVTMTSSRSLSLKRPAVSVSLPAKSAEKRVFLYDSDRHLKTLINPDPFAATTTCNPFLTVTMYLDEQAFNQYERQMKKWLNALVTIPADLDTEPNKPLDVGKLFDEVKSKDLALAPTKELISSKYYKNRLNSLRSAGIALYTSEEIAVPLRKVAAQIEKQLLALRTDRKLHLDLVLQRSILELLLCFNPLWLRLGLEVVFGEQIELQSNRDIVGLSTFIIHRLFRDRYLEARNSKAFSLSGAYAEHMKKFTLRMFLFLLFFLDTAKRRKLIKHNPCLFVRNAPYKETREILVRFSSTLVAGIGDITKHLKRVGYTLSHKQSYLDEYAYAFENLAVDLRDGVRLTRVMEIILLREDLSESLRVPPISRLQKIHNINLALGALEQAEYQIAGNITAKDICDGHREQTMSLLWQIVYKFRAPKFNAAATVLQRWWRMNWLKVAISRRIEEKRRLRRETAARTIQAALRGYCVRVWYEAYRQQKLRAIVKIQQYTRRYLAQKLAAKRFAAIVRLQQWWRSMREMRSVRERYLLCKKSVIIIQTSFRRYVLGRKLLAAATVIGTIRAEAKHRHLQATVIQRSIKSYVIHRRLQAIVNEKIPSAIDAVIVVQRRYREKLETRQQRHRFKQIRRTVNGLQTFARGLLARRAFRAMLTPEYLEKKRRDKAALRIQAWWRGAYHRKRFQTAKMRTIAQQMIVSRREGRRDPSNRLSNVSRLCMRFLKTRYSSSEAIGILQRLERMSRLVPHLLVDDAVFLSVFCYNTMAQAIRSEVDKILIEICARIILNLARFQGTKEQAYQENGLVTVSQMLLRWCDKDCGIFSTLCTLLWVLAHDERKKNAIRRYMITKDAIFMLRETKKLVQRKEKMRKNVQRPVGCLVAPNPQLMCTVPSLEPDFGVIRTKPYVFYSSVFGFERVVQKLEVNLK</sequence>
<feature type="binding site" evidence="26">
    <location>
        <position position="626"/>
    </location>
    <ligand>
        <name>Zn(2+)</name>
        <dbReference type="ChEBI" id="CHEBI:29105"/>
        <note>catalytic</note>
    </ligand>
</feature>
<evidence type="ECO:0000259" key="29">
    <source>
        <dbReference type="PROSITE" id="PS01180"/>
    </source>
</evidence>
<feature type="disulfide bond" evidence="24">
    <location>
        <begin position="842"/>
        <end position="869"/>
    </location>
</feature>
<dbReference type="SMART" id="SM00179">
    <property type="entry name" value="EGF_CA"/>
    <property type="match status" value="2"/>
</dbReference>
<feature type="region of interest" description="Disordered" evidence="28">
    <location>
        <begin position="332"/>
        <end position="399"/>
    </location>
</feature>
<feature type="domain" description="CUB" evidence="29">
    <location>
        <begin position="998"/>
        <end position="1116"/>
    </location>
</feature>
<feature type="disulfide bond" evidence="26">
    <location>
        <begin position="586"/>
        <end position="608"/>
    </location>
</feature>
<evidence type="ECO:0000256" key="4">
    <source>
        <dbReference type="ARBA" id="ARBA00022490"/>
    </source>
</evidence>
<dbReference type="InterPro" id="IPR031549">
    <property type="entry name" value="ASH"/>
</dbReference>
<keyword evidence="21" id="KW-0539">Nucleus</keyword>
<keyword evidence="23" id="KW-0863">Zinc-finger</keyword>
<evidence type="ECO:0000256" key="6">
    <source>
        <dbReference type="ARBA" id="ARBA00022553"/>
    </source>
</evidence>
<feature type="region of interest" description="Disordered" evidence="28">
    <location>
        <begin position="237"/>
        <end position="315"/>
    </location>
</feature>
<feature type="compositionally biased region" description="Polar residues" evidence="28">
    <location>
        <begin position="237"/>
        <end position="248"/>
    </location>
</feature>
<keyword evidence="22" id="KW-0131">Cell cycle</keyword>
<feature type="domain" description="CUB" evidence="29">
    <location>
        <begin position="842"/>
        <end position="955"/>
    </location>
</feature>
<keyword evidence="4" id="KW-0963">Cytoplasm</keyword>
<feature type="domain" description="EGF-like" evidence="31">
    <location>
        <begin position="1116"/>
        <end position="1156"/>
    </location>
</feature>
<dbReference type="CDD" id="cd21223">
    <property type="entry name" value="CH_ASPM_rpt1"/>
    <property type="match status" value="1"/>
</dbReference>
<dbReference type="Gene3D" id="1.20.5.190">
    <property type="match status" value="1"/>
</dbReference>
<proteinExistence type="predicted"/>
<dbReference type="Pfam" id="PF00612">
    <property type="entry name" value="IQ"/>
    <property type="match status" value="2"/>
</dbReference>
<keyword evidence="35" id="KW-1185">Reference proteome</keyword>
<dbReference type="GO" id="GO:0004222">
    <property type="term" value="F:metalloendopeptidase activity"/>
    <property type="evidence" value="ECO:0007669"/>
    <property type="project" value="UniProtKB-UniRule"/>
</dbReference>
<dbReference type="PROSITE" id="PS01180">
    <property type="entry name" value="CUB"/>
    <property type="match status" value="5"/>
</dbReference>
<feature type="domain" description="EGF-like" evidence="31">
    <location>
        <begin position="955"/>
        <end position="995"/>
    </location>
</feature>
<dbReference type="Gene3D" id="2.10.25.10">
    <property type="entry name" value="Laminin"/>
    <property type="match status" value="2"/>
</dbReference>
<dbReference type="GO" id="GO:0016485">
    <property type="term" value="P:protein processing"/>
    <property type="evidence" value="ECO:0007669"/>
    <property type="project" value="UniProtKB-ARBA"/>
</dbReference>
<keyword evidence="11" id="KW-0677">Repeat</keyword>
<evidence type="ECO:0000313" key="34">
    <source>
        <dbReference type="EnsemblMetazoa" id="AMIN004703-PA"/>
    </source>
</evidence>
<evidence type="ECO:0000256" key="21">
    <source>
        <dbReference type="ARBA" id="ARBA00023242"/>
    </source>
</evidence>
<dbReference type="InterPro" id="IPR000152">
    <property type="entry name" value="EGF-type_Asp/Asn_hydroxyl_site"/>
</dbReference>
<evidence type="ECO:0000256" key="7">
    <source>
        <dbReference type="ARBA" id="ARBA00022618"/>
    </source>
</evidence>
<evidence type="ECO:0000256" key="16">
    <source>
        <dbReference type="ARBA" id="ARBA00023049"/>
    </source>
</evidence>
<feature type="compositionally biased region" description="Basic residues" evidence="28">
    <location>
        <begin position="256"/>
        <end position="269"/>
    </location>
</feature>
<feature type="compositionally biased region" description="Polar residues" evidence="28">
    <location>
        <begin position="293"/>
        <end position="312"/>
    </location>
</feature>
<dbReference type="Proteomes" id="UP000075920">
    <property type="component" value="Unassembled WGS sequence"/>
</dbReference>
<reference evidence="35" key="1">
    <citation type="submission" date="2013-03" db="EMBL/GenBank/DDBJ databases">
        <title>The Genome Sequence of Anopheles minimus MINIMUS1.</title>
        <authorList>
            <consortium name="The Broad Institute Genomics Platform"/>
            <person name="Neafsey D.E."/>
            <person name="Walton C."/>
            <person name="Walker B."/>
            <person name="Young S.K."/>
            <person name="Zeng Q."/>
            <person name="Gargeya S."/>
            <person name="Fitzgerald M."/>
            <person name="Haas B."/>
            <person name="Abouelleil A."/>
            <person name="Allen A.W."/>
            <person name="Alvarado L."/>
            <person name="Arachchi H.M."/>
            <person name="Berlin A.M."/>
            <person name="Chapman S.B."/>
            <person name="Gainer-Dewar J."/>
            <person name="Goldberg J."/>
            <person name="Griggs A."/>
            <person name="Gujja S."/>
            <person name="Hansen M."/>
            <person name="Howarth C."/>
            <person name="Imamovic A."/>
            <person name="Ireland A."/>
            <person name="Larimer J."/>
            <person name="McCowan C."/>
            <person name="Murphy C."/>
            <person name="Pearson M."/>
            <person name="Poon T.W."/>
            <person name="Priest M."/>
            <person name="Roberts A."/>
            <person name="Saif S."/>
            <person name="Shea T."/>
            <person name="Sisk P."/>
            <person name="Sykes S."/>
            <person name="Wortman J."/>
            <person name="Nusbaum C."/>
            <person name="Birren B."/>
        </authorList>
    </citation>
    <scope>NUCLEOTIDE SEQUENCE [LARGE SCALE GENOMIC DNA]</scope>
    <source>
        <strain evidence="35">MINIMUS1</strain>
    </source>
</reference>
<comment type="cofactor">
    <cofactor evidence="26 27">
        <name>Zn(2+)</name>
        <dbReference type="ChEBI" id="CHEBI:29105"/>
    </cofactor>
    <text evidence="26 27">Binds 1 zinc ion per subunit.</text>
</comment>
<dbReference type="FunFam" id="2.60.120.290:FF:000005">
    <property type="entry name" value="Procollagen C-endopeptidase enhancer 1"/>
    <property type="match status" value="2"/>
</dbReference>
<evidence type="ECO:0000259" key="31">
    <source>
        <dbReference type="PROSITE" id="PS50026"/>
    </source>
</evidence>
<dbReference type="GO" id="GO:0008586">
    <property type="term" value="P:imaginal disc-derived wing vein morphogenesis"/>
    <property type="evidence" value="ECO:0007669"/>
    <property type="project" value="UniProtKB-ARBA"/>
</dbReference>
<dbReference type="SUPFAM" id="SSF47576">
    <property type="entry name" value="Calponin-homology domain, CH-domain"/>
    <property type="match status" value="1"/>
</dbReference>
<dbReference type="Pfam" id="PF15780">
    <property type="entry name" value="ASH"/>
    <property type="match status" value="1"/>
</dbReference>
<dbReference type="GO" id="GO:0007051">
    <property type="term" value="P:spindle organization"/>
    <property type="evidence" value="ECO:0007669"/>
    <property type="project" value="UniProtKB-ARBA"/>
</dbReference>
<feature type="disulfide bond" evidence="26">
    <location>
        <begin position="588"/>
        <end position="589"/>
    </location>
</feature>
<keyword evidence="19 24" id="KW-1015">Disulfide bond</keyword>
<feature type="domain" description="CUB" evidence="29">
    <location>
        <begin position="1273"/>
        <end position="1390"/>
    </location>
</feature>
<feature type="domain" description="Peptidase M12A" evidence="33">
    <location>
        <begin position="522"/>
        <end position="723"/>
    </location>
</feature>
<feature type="compositionally biased region" description="Low complexity" evidence="28">
    <location>
        <begin position="77"/>
        <end position="88"/>
    </location>
</feature>
<evidence type="ECO:0000256" key="19">
    <source>
        <dbReference type="ARBA" id="ARBA00023157"/>
    </source>
</evidence>
<evidence type="ECO:0000313" key="35">
    <source>
        <dbReference type="Proteomes" id="UP000075920"/>
    </source>
</evidence>
<evidence type="ECO:0000256" key="20">
    <source>
        <dbReference type="ARBA" id="ARBA00023180"/>
    </source>
</evidence>
<feature type="active site" evidence="26">
    <location>
        <position position="617"/>
    </location>
</feature>
<dbReference type="CDD" id="cd00041">
    <property type="entry name" value="CUB"/>
    <property type="match status" value="5"/>
</dbReference>
<protein>
    <recommendedName>
        <fullName evidence="27">Metalloendopeptidase</fullName>
        <ecNumber evidence="27">3.4.24.-</ecNumber>
    </recommendedName>
</protein>
<feature type="domain" description="CUB" evidence="29">
    <location>
        <begin position="725"/>
        <end position="841"/>
    </location>
</feature>
<dbReference type="GO" id="GO:0000922">
    <property type="term" value="C:spindle pole"/>
    <property type="evidence" value="ECO:0007669"/>
    <property type="project" value="UniProtKB-ARBA"/>
</dbReference>
<dbReference type="PROSITE" id="PS00010">
    <property type="entry name" value="ASX_HYDROXYL"/>
    <property type="match status" value="2"/>
</dbReference>
<dbReference type="InterPro" id="IPR034036">
    <property type="entry name" value="ZnMP_TLD/BMP1"/>
</dbReference>
<dbReference type="FunFam" id="3.40.390.10:FF:000004">
    <property type="entry name" value="Metalloendopeptidase"/>
    <property type="match status" value="1"/>
</dbReference>
<evidence type="ECO:0000259" key="33">
    <source>
        <dbReference type="PROSITE" id="PS51864"/>
    </source>
</evidence>
<dbReference type="Gene3D" id="2.60.40.10">
    <property type="entry name" value="Immunoglobulins"/>
    <property type="match status" value="1"/>
</dbReference>
<dbReference type="InterPro" id="IPR000859">
    <property type="entry name" value="CUB_dom"/>
</dbReference>
<keyword evidence="18" id="KW-0865">Zymogen</keyword>
<feature type="domain" description="C2H2-type" evidence="32">
    <location>
        <begin position="720"/>
        <end position="747"/>
    </location>
</feature>
<keyword evidence="15" id="KW-0112">Calmodulin-binding</keyword>
<evidence type="ECO:0000256" key="11">
    <source>
        <dbReference type="ARBA" id="ARBA00022737"/>
    </source>
</evidence>
<dbReference type="PROSITE" id="PS01186">
    <property type="entry name" value="EGF_2"/>
    <property type="match status" value="2"/>
</dbReference>
<dbReference type="Pfam" id="PF01400">
    <property type="entry name" value="Astacin"/>
    <property type="match status" value="1"/>
</dbReference>
<dbReference type="CDD" id="cd04281">
    <property type="entry name" value="ZnMc_BMP1_TLD"/>
    <property type="match status" value="1"/>
</dbReference>
<dbReference type="InterPro" id="IPR000048">
    <property type="entry name" value="IQ_motif_EF-hand-BS"/>
</dbReference>
<evidence type="ECO:0000259" key="32">
    <source>
        <dbReference type="PROSITE" id="PS50157"/>
    </source>
</evidence>
<comment type="subcellular location">
    <subcellularLocation>
        <location evidence="2">Cytoplasm</location>
    </subcellularLocation>
    <subcellularLocation>
        <location evidence="1">Nucleus</location>
    </subcellularLocation>
</comment>
<dbReference type="VEuPathDB" id="VectorBase:AMIN004703"/>
<dbReference type="InterPro" id="IPR036872">
    <property type="entry name" value="CH_dom_sf"/>
</dbReference>
<evidence type="ECO:0000256" key="2">
    <source>
        <dbReference type="ARBA" id="ARBA00004496"/>
    </source>
</evidence>
<dbReference type="Gene3D" id="3.40.390.10">
    <property type="entry name" value="Collagenase (Catalytic Domain)"/>
    <property type="match status" value="1"/>
</dbReference>
<dbReference type="CDD" id="cd23767">
    <property type="entry name" value="IQCD"/>
    <property type="match status" value="1"/>
</dbReference>
<accession>A0A182W2Z3</accession>
<organism evidence="34 35">
    <name type="scientific">Anopheles minimus</name>
    <dbReference type="NCBI Taxonomy" id="112268"/>
    <lineage>
        <taxon>Eukaryota</taxon>
        <taxon>Metazoa</taxon>
        <taxon>Ecdysozoa</taxon>
        <taxon>Arthropoda</taxon>
        <taxon>Hexapoda</taxon>
        <taxon>Insecta</taxon>
        <taxon>Pterygota</taxon>
        <taxon>Neoptera</taxon>
        <taxon>Endopterygota</taxon>
        <taxon>Diptera</taxon>
        <taxon>Nematocera</taxon>
        <taxon>Culicoidea</taxon>
        <taxon>Culicidae</taxon>
        <taxon>Anophelinae</taxon>
        <taxon>Anopheles</taxon>
    </lineage>
</organism>
<evidence type="ECO:0000256" key="23">
    <source>
        <dbReference type="PROSITE-ProRule" id="PRU00042"/>
    </source>
</evidence>
<dbReference type="PROSITE" id="PS50026">
    <property type="entry name" value="EGF_3"/>
    <property type="match status" value="2"/>
</dbReference>
<feature type="region of interest" description="Disordered" evidence="28">
    <location>
        <begin position="183"/>
        <end position="221"/>
    </location>
</feature>
<evidence type="ECO:0000256" key="12">
    <source>
        <dbReference type="ARBA" id="ARBA00022776"/>
    </source>
</evidence>
<feature type="binding site" evidence="26">
    <location>
        <position position="620"/>
    </location>
    <ligand>
        <name>Zn(2+)</name>
        <dbReference type="ChEBI" id="CHEBI:29105"/>
        <note>catalytic</note>
    </ligand>
</feature>
<dbReference type="SMART" id="SM00181">
    <property type="entry name" value="EGF"/>
    <property type="match status" value="2"/>
</dbReference>
<dbReference type="FunFam" id="1.10.418.10:FF:000051">
    <property type="entry name" value="Abnormal spindle-like microcephaly-associated protein homolog"/>
    <property type="match status" value="1"/>
</dbReference>
<evidence type="ECO:0000256" key="26">
    <source>
        <dbReference type="PROSITE-ProRule" id="PRU01211"/>
    </source>
</evidence>
<feature type="region of interest" description="Disordered" evidence="28">
    <location>
        <begin position="476"/>
        <end position="495"/>
    </location>
</feature>
<evidence type="ECO:0000259" key="30">
    <source>
        <dbReference type="PROSITE" id="PS50021"/>
    </source>
</evidence>
<feature type="compositionally biased region" description="Basic and acidic residues" evidence="28">
    <location>
        <begin position="117"/>
        <end position="127"/>
    </location>
</feature>
<dbReference type="Pfam" id="PF00431">
    <property type="entry name" value="CUB"/>
    <property type="match status" value="5"/>
</dbReference>
<dbReference type="FunFam" id="2.60.120.290:FF:000004">
    <property type="entry name" value="Metalloendopeptidase"/>
    <property type="match status" value="1"/>
</dbReference>
<evidence type="ECO:0000256" key="9">
    <source>
        <dbReference type="ARBA" id="ARBA00022723"/>
    </source>
</evidence>
<evidence type="ECO:0000256" key="14">
    <source>
        <dbReference type="ARBA" id="ARBA00022833"/>
    </source>
</evidence>
<dbReference type="Pfam" id="PF14670">
    <property type="entry name" value="FXa_inhibition"/>
    <property type="match status" value="1"/>
</dbReference>
<dbReference type="Pfam" id="PF07645">
    <property type="entry name" value="EGF_CA"/>
    <property type="match status" value="1"/>
</dbReference>
<dbReference type="EC" id="3.4.24.-" evidence="27"/>
<dbReference type="STRING" id="112268.A0A182W2Z3"/>
<keyword evidence="7" id="KW-0132">Cell division</keyword>
<feature type="compositionally biased region" description="Low complexity" evidence="28">
    <location>
        <begin position="183"/>
        <end position="199"/>
    </location>
</feature>
<evidence type="ECO:0000256" key="17">
    <source>
        <dbReference type="ARBA" id="ARBA00023054"/>
    </source>
</evidence>
<dbReference type="InterPro" id="IPR035914">
    <property type="entry name" value="Sperma_CUB_dom_sf"/>
</dbReference>
<dbReference type="PROSITE" id="PS50096">
    <property type="entry name" value="IQ"/>
    <property type="match status" value="3"/>
</dbReference>
<dbReference type="SMART" id="SM00033">
    <property type="entry name" value="CH"/>
    <property type="match status" value="1"/>
</dbReference>